<dbReference type="Pfam" id="PF23359">
    <property type="entry name" value="Lsr2_DNA-bd"/>
    <property type="match status" value="1"/>
</dbReference>
<evidence type="ECO:0000259" key="3">
    <source>
        <dbReference type="Pfam" id="PF11774"/>
    </source>
</evidence>
<dbReference type="InterPro" id="IPR055370">
    <property type="entry name" value="Lsr2_DNA-bd"/>
</dbReference>
<dbReference type="EMBL" id="JAWLKH010000039">
    <property type="protein sequence ID" value="MDV6314601.1"/>
    <property type="molecule type" value="Genomic_DNA"/>
</dbReference>
<proteinExistence type="predicted"/>
<dbReference type="Pfam" id="PF11774">
    <property type="entry name" value="Lsr2"/>
    <property type="match status" value="1"/>
</dbReference>
<evidence type="ECO:0000313" key="5">
    <source>
        <dbReference type="EMBL" id="MDV6314601.1"/>
    </source>
</evidence>
<evidence type="ECO:0000259" key="4">
    <source>
        <dbReference type="Pfam" id="PF23359"/>
    </source>
</evidence>
<dbReference type="Proteomes" id="UP001185922">
    <property type="component" value="Unassembled WGS sequence"/>
</dbReference>
<dbReference type="Gene3D" id="4.10.320.10">
    <property type="entry name" value="E3-binding domain"/>
    <property type="match status" value="1"/>
</dbReference>
<reference evidence="5" key="1">
    <citation type="submission" date="2023-10" db="EMBL/GenBank/DDBJ databases">
        <title>Development of a sustainable strategy for remediation of hydrocarbon-contaminated territories based on the waste exchange concept.</title>
        <authorList>
            <person name="Krivoruchko A."/>
        </authorList>
    </citation>
    <scope>NUCLEOTIDE SEQUENCE</scope>
    <source>
        <strain evidence="5">IEGM 1279</strain>
    </source>
</reference>
<dbReference type="InterPro" id="IPR042261">
    <property type="entry name" value="Lsr2-like_dimerization"/>
</dbReference>
<dbReference type="GO" id="GO:0016746">
    <property type="term" value="F:acyltransferase activity"/>
    <property type="evidence" value="ECO:0007669"/>
    <property type="project" value="InterPro"/>
</dbReference>
<gene>
    <name evidence="5" type="ORF">R3Q15_22475</name>
</gene>
<evidence type="ECO:0000313" key="6">
    <source>
        <dbReference type="Proteomes" id="UP001185922"/>
    </source>
</evidence>
<comment type="caution">
    <text evidence="5">The sequence shown here is derived from an EMBL/GenBank/DDBJ whole genome shotgun (WGS) entry which is preliminary data.</text>
</comment>
<feature type="domain" description="Lsr2 dimerization" evidence="3">
    <location>
        <begin position="1"/>
        <end position="64"/>
    </location>
</feature>
<dbReference type="Gene3D" id="3.30.60.230">
    <property type="entry name" value="Lsr2, dimerization domain"/>
    <property type="match status" value="1"/>
</dbReference>
<feature type="compositionally biased region" description="Low complexity" evidence="2">
    <location>
        <begin position="75"/>
        <end position="85"/>
    </location>
</feature>
<name>A0AAE4R8R3_9ACTN</name>
<keyword evidence="1" id="KW-0238">DNA-binding</keyword>
<feature type="region of interest" description="Disordered" evidence="2">
    <location>
        <begin position="67"/>
        <end position="88"/>
    </location>
</feature>
<feature type="domain" description="Lsr2 DNA-binding" evidence="4">
    <location>
        <begin position="83"/>
        <end position="118"/>
    </location>
</feature>
<organism evidence="5 6">
    <name type="scientific">Gordonia amicalis</name>
    <dbReference type="NCBI Taxonomy" id="89053"/>
    <lineage>
        <taxon>Bacteria</taxon>
        <taxon>Bacillati</taxon>
        <taxon>Actinomycetota</taxon>
        <taxon>Actinomycetes</taxon>
        <taxon>Mycobacteriales</taxon>
        <taxon>Gordoniaceae</taxon>
        <taxon>Gordonia</taxon>
    </lineage>
</organism>
<evidence type="ECO:0000256" key="1">
    <source>
        <dbReference type="ARBA" id="ARBA00023125"/>
    </source>
</evidence>
<accession>A0AAE4R8R3</accession>
<dbReference type="AlphaFoldDB" id="A0AAE4R8R3"/>
<dbReference type="GO" id="GO:0003677">
    <property type="term" value="F:DNA binding"/>
    <property type="evidence" value="ECO:0007669"/>
    <property type="project" value="UniProtKB-KW"/>
</dbReference>
<evidence type="ECO:0000256" key="2">
    <source>
        <dbReference type="SAM" id="MobiDB-lite"/>
    </source>
</evidence>
<sequence>MSRIQTVTVVDDLDGRELDPEEAHTVAWTWLGVDYELDVSPANLDKIEEGKVTVAKLLVASTRVGGRRQVRGSSKRSGASKGSSSQNAQIREWALSNGFEVSPRGRIARDVVEAYEAAN</sequence>
<dbReference type="InterPro" id="IPR024412">
    <property type="entry name" value="Lsr2_dim_dom"/>
</dbReference>
<dbReference type="InterPro" id="IPR036625">
    <property type="entry name" value="E3-bd_dom_sf"/>
</dbReference>
<dbReference type="RefSeq" id="WP_317510409.1">
    <property type="nucleotide sequence ID" value="NZ_JAWLKH010000039.1"/>
</dbReference>
<protein>
    <submittedName>
        <fullName evidence="5">Lsr2 family protein</fullName>
    </submittedName>
</protein>